<dbReference type="RefSeq" id="WP_021590097.1">
    <property type="nucleotide sequence ID" value="NZ_AWEY01000032.1"/>
</dbReference>
<dbReference type="Proteomes" id="UP000016648">
    <property type="component" value="Unassembled WGS sequence"/>
</dbReference>
<keyword evidence="1" id="KW-0732">Signal</keyword>
<reference evidence="2 3" key="1">
    <citation type="submission" date="2013-08" db="EMBL/GenBank/DDBJ databases">
        <authorList>
            <person name="Durkin A.S."/>
            <person name="Haft D.R."/>
            <person name="McCorrison J."/>
            <person name="Torralba M."/>
            <person name="Gillis M."/>
            <person name="Haft D.H."/>
            <person name="Methe B."/>
            <person name="Sutton G."/>
            <person name="Nelson K.E."/>
        </authorList>
    </citation>
    <scope>NUCLEOTIDE SEQUENCE [LARGE SCALE GENOMIC DNA]</scope>
    <source>
        <strain evidence="2 3">F0067</strain>
    </source>
</reference>
<dbReference type="EMBL" id="AWEY01000032">
    <property type="protein sequence ID" value="ERK38962.1"/>
    <property type="molecule type" value="Genomic_DNA"/>
</dbReference>
<evidence type="ECO:0000313" key="2">
    <source>
        <dbReference type="EMBL" id="ERK38962.1"/>
    </source>
</evidence>
<organism evidence="2 3">
    <name type="scientific">Segatella baroniae F0067</name>
    <dbReference type="NCBI Taxonomy" id="1115809"/>
    <lineage>
        <taxon>Bacteria</taxon>
        <taxon>Pseudomonadati</taxon>
        <taxon>Bacteroidota</taxon>
        <taxon>Bacteroidia</taxon>
        <taxon>Bacteroidales</taxon>
        <taxon>Prevotellaceae</taxon>
        <taxon>Segatella</taxon>
    </lineage>
</organism>
<sequence>MKNNNFFASAAGKLLALAALLTMAFTFTACSDDDEPTPPEAPFVGTVTIDGVKMPVKSCFYDYFEDYFVLYLYLSDDQKKVLKIDGSFMKHVGKDVNLTVYEPKINGTWTWLISVEEAKQHLFVGCGYESEELSLFTTGKLRIDGKIDGGSVNIKLTDGKITDGKHGDGKEHTVNLEFTGKMFPKYKAIMLDGILKSVVSAEYTLEKNNDFQCSFYLSQDKKERIIVRGSLDGSKEEWSWKLDRKQQAQTGHRYWSIEYYQGDVSLFKLDGDPANGITETVASEGSLTMRGKTLDGLVFLVDFVVTDHKTGDGRRHEGLIMYSPYTID</sequence>
<dbReference type="PROSITE" id="PS51257">
    <property type="entry name" value="PROKAR_LIPOPROTEIN"/>
    <property type="match status" value="1"/>
</dbReference>
<evidence type="ECO:0000313" key="3">
    <source>
        <dbReference type="Proteomes" id="UP000016648"/>
    </source>
</evidence>
<name>U2QJI5_9BACT</name>
<proteinExistence type="predicted"/>
<protein>
    <submittedName>
        <fullName evidence="2">Putative lipoprotein</fullName>
    </submittedName>
</protein>
<keyword evidence="2" id="KW-0449">Lipoprotein</keyword>
<comment type="caution">
    <text evidence="2">The sequence shown here is derived from an EMBL/GenBank/DDBJ whole genome shotgun (WGS) entry which is preliminary data.</text>
</comment>
<dbReference type="PATRIC" id="fig|1115809.3.peg.1685"/>
<keyword evidence="3" id="KW-1185">Reference proteome</keyword>
<feature type="chain" id="PRO_5004634259" evidence="1">
    <location>
        <begin position="32"/>
        <end position="328"/>
    </location>
</feature>
<evidence type="ECO:0000256" key="1">
    <source>
        <dbReference type="SAM" id="SignalP"/>
    </source>
</evidence>
<gene>
    <name evidence="2" type="ORF">HMPREF9135_0682</name>
</gene>
<accession>U2QJI5</accession>
<dbReference type="AlphaFoldDB" id="U2QJI5"/>
<feature type="signal peptide" evidence="1">
    <location>
        <begin position="1"/>
        <end position="31"/>
    </location>
</feature>